<sequence>MGAGAGIRRRIPVGGCPARGPVSDGRIPRPPEAFGLLTVGTVAEMTATFDEAVRARLQAPNIWYVGTVFADGAPQVSPMWVDLEGEDELTFNTSVGRVKEENLRRDPRVYLSHADAADPFDRVQISGEVVRFIEGQEAHDRMDRLARKYLGSERFEWIMPGEERVAVIVRPVKVRHIVGVERFRPGGPVPAS</sequence>
<dbReference type="AlphaFoldDB" id="A0A4Y3QTV1"/>
<reference evidence="3 4" key="1">
    <citation type="submission" date="2019-06" db="EMBL/GenBank/DDBJ databases">
        <title>Whole genome shotgun sequence of Streptomyces cacaoi subsp. cacaoi NBRC 12748.</title>
        <authorList>
            <person name="Hosoyama A."/>
            <person name="Uohara A."/>
            <person name="Ohji S."/>
            <person name="Ichikawa N."/>
        </authorList>
    </citation>
    <scope>NUCLEOTIDE SEQUENCE [LARGE SCALE GENOMIC DNA]</scope>
    <source>
        <strain evidence="3 4">NBRC 12748</strain>
    </source>
</reference>
<dbReference type="Proteomes" id="UP000319210">
    <property type="component" value="Unassembled WGS sequence"/>
</dbReference>
<dbReference type="GO" id="GO:0070967">
    <property type="term" value="F:coenzyme F420 binding"/>
    <property type="evidence" value="ECO:0007669"/>
    <property type="project" value="TreeGrafter"/>
</dbReference>
<dbReference type="PANTHER" id="PTHR35176">
    <property type="entry name" value="HEME OXYGENASE HI_0854-RELATED"/>
    <property type="match status" value="1"/>
</dbReference>
<dbReference type="InterPro" id="IPR019920">
    <property type="entry name" value="F420-binding_dom_put"/>
</dbReference>
<accession>A0A4Y3QTV1</accession>
<comment type="caution">
    <text evidence="3">The sequence shown here is derived from an EMBL/GenBank/DDBJ whole genome shotgun (WGS) entry which is preliminary data.</text>
</comment>
<dbReference type="GO" id="GO:0005829">
    <property type="term" value="C:cytosol"/>
    <property type="evidence" value="ECO:0007669"/>
    <property type="project" value="TreeGrafter"/>
</dbReference>
<dbReference type="EMBL" id="BJMM01000002">
    <property type="protein sequence ID" value="GEB48107.1"/>
    <property type="molecule type" value="Genomic_DNA"/>
</dbReference>
<organism evidence="3 4">
    <name type="scientific">Streptomyces cacaoi</name>
    <dbReference type="NCBI Taxonomy" id="1898"/>
    <lineage>
        <taxon>Bacteria</taxon>
        <taxon>Bacillati</taxon>
        <taxon>Actinomycetota</taxon>
        <taxon>Actinomycetes</taxon>
        <taxon>Kitasatosporales</taxon>
        <taxon>Streptomycetaceae</taxon>
        <taxon>Streptomyces</taxon>
    </lineage>
</organism>
<evidence type="ECO:0000259" key="2">
    <source>
        <dbReference type="Pfam" id="PF01243"/>
    </source>
</evidence>
<protein>
    <recommendedName>
        <fullName evidence="2">Pyridoxamine 5'-phosphate oxidase N-terminal domain-containing protein</fullName>
    </recommendedName>
</protein>
<dbReference type="InterPro" id="IPR052019">
    <property type="entry name" value="F420H2_bilvrd_red/Heme_oxyg"/>
</dbReference>
<evidence type="ECO:0000313" key="4">
    <source>
        <dbReference type="Proteomes" id="UP000319210"/>
    </source>
</evidence>
<dbReference type="PANTHER" id="PTHR35176:SF6">
    <property type="entry name" value="HEME OXYGENASE HI_0854-RELATED"/>
    <property type="match status" value="1"/>
</dbReference>
<dbReference type="SUPFAM" id="SSF50475">
    <property type="entry name" value="FMN-binding split barrel"/>
    <property type="match status" value="1"/>
</dbReference>
<evidence type="ECO:0000256" key="1">
    <source>
        <dbReference type="ARBA" id="ARBA00023002"/>
    </source>
</evidence>
<dbReference type="InterPro" id="IPR011576">
    <property type="entry name" value="Pyridox_Oxase_N"/>
</dbReference>
<dbReference type="Gene3D" id="2.30.110.10">
    <property type="entry name" value="Electron Transport, Fmn-binding Protein, Chain A"/>
    <property type="match status" value="1"/>
</dbReference>
<dbReference type="NCBIfam" id="TIGR03618">
    <property type="entry name" value="Rv1155_F420"/>
    <property type="match status" value="1"/>
</dbReference>
<keyword evidence="4" id="KW-1185">Reference proteome</keyword>
<proteinExistence type="predicted"/>
<name>A0A4Y3QTV1_STRCI</name>
<dbReference type="Pfam" id="PF01243">
    <property type="entry name" value="PNPOx_N"/>
    <property type="match status" value="1"/>
</dbReference>
<dbReference type="GO" id="GO:0016627">
    <property type="term" value="F:oxidoreductase activity, acting on the CH-CH group of donors"/>
    <property type="evidence" value="ECO:0007669"/>
    <property type="project" value="TreeGrafter"/>
</dbReference>
<evidence type="ECO:0000313" key="3">
    <source>
        <dbReference type="EMBL" id="GEB48107.1"/>
    </source>
</evidence>
<dbReference type="InterPro" id="IPR012349">
    <property type="entry name" value="Split_barrel_FMN-bd"/>
</dbReference>
<feature type="domain" description="Pyridoxamine 5'-phosphate oxidase N-terminal" evidence="2">
    <location>
        <begin position="49"/>
        <end position="168"/>
    </location>
</feature>
<keyword evidence="1" id="KW-0560">Oxidoreductase</keyword>
<gene>
    <name evidence="3" type="ORF">SCA03_06580</name>
</gene>